<evidence type="ECO:0000313" key="1">
    <source>
        <dbReference type="EMBL" id="JAH08253.1"/>
    </source>
</evidence>
<reference evidence="1" key="1">
    <citation type="submission" date="2014-11" db="EMBL/GenBank/DDBJ databases">
        <authorList>
            <person name="Amaro Gonzalez C."/>
        </authorList>
    </citation>
    <scope>NUCLEOTIDE SEQUENCE</scope>
</reference>
<sequence>MKIYDRNFRLDMTAHVAAWAGFLGQPTASAECWVGDEYLCQFNEFPIQFQEV</sequence>
<organism evidence="1">
    <name type="scientific">Anguilla anguilla</name>
    <name type="common">European freshwater eel</name>
    <name type="synonym">Muraena anguilla</name>
    <dbReference type="NCBI Taxonomy" id="7936"/>
    <lineage>
        <taxon>Eukaryota</taxon>
        <taxon>Metazoa</taxon>
        <taxon>Chordata</taxon>
        <taxon>Craniata</taxon>
        <taxon>Vertebrata</taxon>
        <taxon>Euteleostomi</taxon>
        <taxon>Actinopterygii</taxon>
        <taxon>Neopterygii</taxon>
        <taxon>Teleostei</taxon>
        <taxon>Anguilliformes</taxon>
        <taxon>Anguillidae</taxon>
        <taxon>Anguilla</taxon>
    </lineage>
</organism>
<dbReference type="AlphaFoldDB" id="A0A0E9PWN1"/>
<accession>A0A0E9PWN1</accession>
<reference evidence="1" key="2">
    <citation type="journal article" date="2015" name="Fish Shellfish Immunol.">
        <title>Early steps in the European eel (Anguilla anguilla)-Vibrio vulnificus interaction in the gills: Role of the RtxA13 toxin.</title>
        <authorList>
            <person name="Callol A."/>
            <person name="Pajuelo D."/>
            <person name="Ebbesson L."/>
            <person name="Teles M."/>
            <person name="MacKenzie S."/>
            <person name="Amaro C."/>
        </authorList>
    </citation>
    <scope>NUCLEOTIDE SEQUENCE</scope>
</reference>
<name>A0A0E9PWN1_ANGAN</name>
<dbReference type="EMBL" id="GBXM01100324">
    <property type="protein sequence ID" value="JAH08253.1"/>
    <property type="molecule type" value="Transcribed_RNA"/>
</dbReference>
<protein>
    <submittedName>
        <fullName evidence="1">Uncharacterized protein</fullName>
    </submittedName>
</protein>
<proteinExistence type="predicted"/>